<organism evidence="2 3">
    <name type="scientific">Monilinia fructicola</name>
    <name type="common">Brown rot fungus</name>
    <name type="synonym">Ciboria fructicola</name>
    <dbReference type="NCBI Taxonomy" id="38448"/>
    <lineage>
        <taxon>Eukaryota</taxon>
        <taxon>Fungi</taxon>
        <taxon>Dikarya</taxon>
        <taxon>Ascomycota</taxon>
        <taxon>Pezizomycotina</taxon>
        <taxon>Leotiomycetes</taxon>
        <taxon>Helotiales</taxon>
        <taxon>Sclerotiniaceae</taxon>
        <taxon>Monilinia</taxon>
    </lineage>
</organism>
<protein>
    <submittedName>
        <fullName evidence="2">Uncharacterized protein</fullName>
    </submittedName>
</protein>
<feature type="region of interest" description="Disordered" evidence="1">
    <location>
        <begin position="1"/>
        <end position="48"/>
    </location>
</feature>
<evidence type="ECO:0000313" key="3">
    <source>
        <dbReference type="Proteomes" id="UP000322873"/>
    </source>
</evidence>
<dbReference type="EMBL" id="VICG01000007">
    <property type="protein sequence ID" value="KAA8570601.1"/>
    <property type="molecule type" value="Genomic_DNA"/>
</dbReference>
<evidence type="ECO:0000256" key="1">
    <source>
        <dbReference type="SAM" id="MobiDB-lite"/>
    </source>
</evidence>
<proteinExistence type="predicted"/>
<dbReference type="VEuPathDB" id="FungiDB:MFRU_078g00040"/>
<feature type="compositionally biased region" description="Basic residues" evidence="1">
    <location>
        <begin position="372"/>
        <end position="382"/>
    </location>
</feature>
<feature type="region of interest" description="Disordered" evidence="1">
    <location>
        <begin position="366"/>
        <end position="405"/>
    </location>
</feature>
<feature type="compositionally biased region" description="Basic and acidic residues" evidence="1">
    <location>
        <begin position="391"/>
        <end position="405"/>
    </location>
</feature>
<dbReference type="AlphaFoldDB" id="A0A5M9JMW2"/>
<dbReference type="Proteomes" id="UP000322873">
    <property type="component" value="Unassembled WGS sequence"/>
</dbReference>
<evidence type="ECO:0000313" key="2">
    <source>
        <dbReference type="EMBL" id="KAA8570601.1"/>
    </source>
</evidence>
<sequence>MINEKNQKSQQNRKQSSPSTSPTSTPPLASTTPTPINPVSANISLPLTPPNIDSYDSYDFKPTTPITASQPEIIDFIKLRQQYQLSDQSRRFEVTSLEYQELLRKLDGQDCLELKGFVEDKLRWEYNSITQTLYFPPMPTVRHDSFIEQIAAETKSQLQQITLNDDNSSFKEFASKISPIRSGNLYLKEFDSDSDSDFNHESENELNSSSKNNRIIFRQPDEQFQHKDALYPGVIFEVACSQNQKSLDKIAWDYIQYSNGDIKAVVGFELGYGKDMRARISMWKPRYTTENGEEVLDAELVIFNDPFRSSNKTNLNPTKTLDIPLDSFATSEVADLDQPVPVISITYEKLAAFLNEGEELERIRGKVEGGKKTSRKTKKRKREVTPMDLPPDSKKERKFLKAEKKEERVARLRDPSFKGKRFFRGKPPVVAHLIGGVVAHEK</sequence>
<reference evidence="2 3" key="1">
    <citation type="submission" date="2019-06" db="EMBL/GenBank/DDBJ databases">
        <title>Genome Sequence of the Brown Rot Fungal Pathogen Monilinia fructicola.</title>
        <authorList>
            <person name="De Miccolis Angelini R.M."/>
            <person name="Landi L."/>
            <person name="Abate D."/>
            <person name="Pollastro S."/>
            <person name="Romanazzi G."/>
            <person name="Faretra F."/>
        </authorList>
    </citation>
    <scope>NUCLEOTIDE SEQUENCE [LARGE SCALE GENOMIC DNA]</scope>
    <source>
        <strain evidence="2 3">Mfrc123</strain>
    </source>
</reference>
<keyword evidence="3" id="KW-1185">Reference proteome</keyword>
<feature type="compositionally biased region" description="Low complexity" evidence="1">
    <location>
        <begin position="1"/>
        <end position="34"/>
    </location>
</feature>
<accession>A0A5M9JMW2</accession>
<name>A0A5M9JMW2_MONFR</name>
<comment type="caution">
    <text evidence="2">The sequence shown here is derived from an EMBL/GenBank/DDBJ whole genome shotgun (WGS) entry which is preliminary data.</text>
</comment>
<gene>
    <name evidence="2" type="ORF">EYC84_002858</name>
</gene>